<comment type="similarity">
    <text evidence="6">Belongs to the glycosyl hydrolase 18 family.</text>
</comment>
<dbReference type="SUPFAM" id="SSF54556">
    <property type="entry name" value="Chitinase insertion domain"/>
    <property type="match status" value="1"/>
</dbReference>
<dbReference type="GO" id="GO:0006032">
    <property type="term" value="P:chitin catabolic process"/>
    <property type="evidence" value="ECO:0007669"/>
    <property type="project" value="TreeGrafter"/>
</dbReference>
<dbReference type="InterPro" id="IPR017853">
    <property type="entry name" value="GH"/>
</dbReference>
<dbReference type="GO" id="GO:0005975">
    <property type="term" value="P:carbohydrate metabolic process"/>
    <property type="evidence" value="ECO:0007669"/>
    <property type="project" value="InterPro"/>
</dbReference>
<name>A0A6J2XNP7_SITOR</name>
<dbReference type="PROSITE" id="PS01095">
    <property type="entry name" value="GH18_1"/>
    <property type="match status" value="1"/>
</dbReference>
<evidence type="ECO:0000256" key="5">
    <source>
        <dbReference type="RuleBase" id="RU000489"/>
    </source>
</evidence>
<dbReference type="Gene3D" id="3.10.50.10">
    <property type="match status" value="1"/>
</dbReference>
<keyword evidence="7" id="KW-1133">Transmembrane helix</keyword>
<dbReference type="PANTHER" id="PTHR11177">
    <property type="entry name" value="CHITINASE"/>
    <property type="match status" value="1"/>
</dbReference>
<keyword evidence="7" id="KW-0812">Transmembrane</keyword>
<keyword evidence="7" id="KW-0472">Membrane</keyword>
<dbReference type="InterPro" id="IPR050314">
    <property type="entry name" value="Glycosyl_Hydrlase_18"/>
</dbReference>
<dbReference type="PROSITE" id="PS51910">
    <property type="entry name" value="GH18_2"/>
    <property type="match status" value="1"/>
</dbReference>
<dbReference type="InterPro" id="IPR029070">
    <property type="entry name" value="Chitinase_insertion_sf"/>
</dbReference>
<keyword evidence="1" id="KW-0732">Signal</keyword>
<dbReference type="RefSeq" id="XP_030752992.1">
    <property type="nucleotide sequence ID" value="XM_030897132.1"/>
</dbReference>
<evidence type="ECO:0000256" key="6">
    <source>
        <dbReference type="RuleBase" id="RU004453"/>
    </source>
</evidence>
<feature type="transmembrane region" description="Helical" evidence="7">
    <location>
        <begin position="27"/>
        <end position="51"/>
    </location>
</feature>
<dbReference type="Pfam" id="PF00704">
    <property type="entry name" value="Glyco_hydro_18"/>
    <property type="match status" value="1"/>
</dbReference>
<evidence type="ECO:0000256" key="2">
    <source>
        <dbReference type="ARBA" id="ARBA00022801"/>
    </source>
</evidence>
<evidence type="ECO:0000313" key="10">
    <source>
        <dbReference type="RefSeq" id="XP_030752992.1"/>
    </source>
</evidence>
<dbReference type="GO" id="GO:0004568">
    <property type="term" value="F:chitinase activity"/>
    <property type="evidence" value="ECO:0007669"/>
    <property type="project" value="TreeGrafter"/>
</dbReference>
<dbReference type="KEGG" id="soy:115880022"/>
<dbReference type="Proteomes" id="UP000504635">
    <property type="component" value="Unplaced"/>
</dbReference>
<organism evidence="9 10">
    <name type="scientific">Sitophilus oryzae</name>
    <name type="common">Rice weevil</name>
    <name type="synonym">Curculio oryzae</name>
    <dbReference type="NCBI Taxonomy" id="7048"/>
    <lineage>
        <taxon>Eukaryota</taxon>
        <taxon>Metazoa</taxon>
        <taxon>Ecdysozoa</taxon>
        <taxon>Arthropoda</taxon>
        <taxon>Hexapoda</taxon>
        <taxon>Insecta</taxon>
        <taxon>Pterygota</taxon>
        <taxon>Neoptera</taxon>
        <taxon>Endopterygota</taxon>
        <taxon>Coleoptera</taxon>
        <taxon>Polyphaga</taxon>
        <taxon>Cucujiformia</taxon>
        <taxon>Curculionidae</taxon>
        <taxon>Dryophthorinae</taxon>
        <taxon>Sitophilus</taxon>
    </lineage>
</organism>
<gene>
    <name evidence="10" type="primary">LOC115880022</name>
</gene>
<evidence type="ECO:0000259" key="8">
    <source>
        <dbReference type="PROSITE" id="PS51910"/>
    </source>
</evidence>
<keyword evidence="3" id="KW-0325">Glycoprotein</keyword>
<feature type="domain" description="GH18" evidence="8">
    <location>
        <begin position="106"/>
        <end position="468"/>
    </location>
</feature>
<keyword evidence="2 5" id="KW-0378">Hydrolase</keyword>
<dbReference type="GeneID" id="115880022"/>
<sequence length="470" mass="54496">MFSEDHNRYYLLQQHQRRSCLIDKKTLLILICVILPVTLFCTTYMILFGIYEKLSYPKSSIYGFNSDEMIHKNVHRAVLYSNYKYSQNYSDIPDNSYLDEHSINEFKLICYYNFPSDSNDLQVKDIDPFLCTHINVAFGTVQNNSIYLDSDQIGYLRNITKLKEVNKQLKILLSIGGSGNGNGYPEMVKNHTNRKMFIQSILSYVKLYNLDGIDLDWEFPVQYPNGDKKQKMHFTQLLIEIRENIARQKKYAYLLTLAVAATSTIADMSYDVSYINDYVDYINLMSYDYHFYTSLTPFTGINAPLYSGSNEKYYMATLNINYSSHYWNFMGMDKSKIVIGLPTYGHSYRLRNARNHDIYAPASGYGKLGTYGFASYTEICNFLQTNHITPVFDMENFSPYASKYYEWISFEDEQSLTYKAEFIKNHNFGGAMVYCLNTDDYTGICKMGKNGGSNFPLIKTIKNVLGDKEL</sequence>
<evidence type="ECO:0000256" key="4">
    <source>
        <dbReference type="ARBA" id="ARBA00023295"/>
    </source>
</evidence>
<protein>
    <submittedName>
        <fullName evidence="10">Chitinase-3-like protein 2</fullName>
    </submittedName>
</protein>
<accession>A0A6J2XNP7</accession>
<dbReference type="InParanoid" id="A0A6J2XNP7"/>
<dbReference type="GO" id="GO:0005576">
    <property type="term" value="C:extracellular region"/>
    <property type="evidence" value="ECO:0007669"/>
    <property type="project" value="TreeGrafter"/>
</dbReference>
<dbReference type="OrthoDB" id="76388at2759"/>
<keyword evidence="4 5" id="KW-0326">Glycosidase</keyword>
<dbReference type="PANTHER" id="PTHR11177:SF390">
    <property type="entry name" value="CHITINASE 11"/>
    <property type="match status" value="1"/>
</dbReference>
<dbReference type="FunCoup" id="A0A6J2XNP7">
    <property type="interactions" value="42"/>
</dbReference>
<evidence type="ECO:0000256" key="1">
    <source>
        <dbReference type="ARBA" id="ARBA00022729"/>
    </source>
</evidence>
<evidence type="ECO:0000256" key="3">
    <source>
        <dbReference type="ARBA" id="ARBA00023180"/>
    </source>
</evidence>
<dbReference type="Gene3D" id="3.20.20.80">
    <property type="entry name" value="Glycosidases"/>
    <property type="match status" value="1"/>
</dbReference>
<evidence type="ECO:0000256" key="7">
    <source>
        <dbReference type="SAM" id="Phobius"/>
    </source>
</evidence>
<dbReference type="GO" id="GO:0008061">
    <property type="term" value="F:chitin binding"/>
    <property type="evidence" value="ECO:0007669"/>
    <property type="project" value="InterPro"/>
</dbReference>
<keyword evidence="9" id="KW-1185">Reference proteome</keyword>
<dbReference type="SUPFAM" id="SSF51445">
    <property type="entry name" value="(Trans)glycosidases"/>
    <property type="match status" value="1"/>
</dbReference>
<dbReference type="FunFam" id="3.10.50.10:FF:000003">
    <property type="entry name" value="Class V chitinase CHIT5b"/>
    <property type="match status" value="1"/>
</dbReference>
<proteinExistence type="inferred from homology"/>
<dbReference type="SMART" id="SM00636">
    <property type="entry name" value="Glyco_18"/>
    <property type="match status" value="1"/>
</dbReference>
<reference evidence="10" key="1">
    <citation type="submission" date="2025-08" db="UniProtKB">
        <authorList>
            <consortium name="RefSeq"/>
        </authorList>
    </citation>
    <scope>IDENTIFICATION</scope>
    <source>
        <tissue evidence="10">Gonads</tissue>
    </source>
</reference>
<dbReference type="InterPro" id="IPR001223">
    <property type="entry name" value="Glyco_hydro18_cat"/>
</dbReference>
<dbReference type="InterPro" id="IPR001579">
    <property type="entry name" value="Glyco_hydro_18_chit_AS"/>
</dbReference>
<dbReference type="AlphaFoldDB" id="A0A6J2XNP7"/>
<dbReference type="InterPro" id="IPR011583">
    <property type="entry name" value="Chitinase_II/V-like_cat"/>
</dbReference>
<evidence type="ECO:0000313" key="9">
    <source>
        <dbReference type="Proteomes" id="UP000504635"/>
    </source>
</evidence>